<dbReference type="GO" id="GO:0051087">
    <property type="term" value="F:protein-folding chaperone binding"/>
    <property type="evidence" value="ECO:0007669"/>
    <property type="project" value="TreeGrafter"/>
</dbReference>
<dbReference type="InterPro" id="IPR039544">
    <property type="entry name" value="Tim44-like"/>
</dbReference>
<evidence type="ECO:0000259" key="7">
    <source>
        <dbReference type="SMART" id="SM00978"/>
    </source>
</evidence>
<dbReference type="SUPFAM" id="SSF54427">
    <property type="entry name" value="NTF2-like"/>
    <property type="match status" value="1"/>
</dbReference>
<evidence type="ECO:0000256" key="4">
    <source>
        <dbReference type="ARBA" id="ARBA00023136"/>
    </source>
</evidence>
<keyword evidence="6" id="KW-1133">Transmembrane helix</keyword>
<dbReference type="EMBL" id="LPVY01000005">
    <property type="protein sequence ID" value="KZB66750.1"/>
    <property type="molecule type" value="Genomic_DNA"/>
</dbReference>
<evidence type="ECO:0000313" key="8">
    <source>
        <dbReference type="EMBL" id="KZB66750.1"/>
    </source>
</evidence>
<comment type="subcellular location">
    <subcellularLocation>
        <location evidence="1">Membrane</location>
    </subcellularLocation>
</comment>
<sequence length="254" mass="28104">MLFLAFFETLQIKSPGLQYFDIILFALIAVFLVLRLRSTLGRRNGEEKQGPTDVFGRRSHEDDSKGAKNGAPQPTDNVYRLPDADKAAGKTDGTVAADSSTFGVLQQIQKADPDFTQQDFLNGARMAFEMIVEYFAKGDKDGLSPLLSAEVYKNFAAAIDARAEKGEREETTLVGIKSATIHDAMLEGRTAYITIKFVSEEVSVIRNNDGDVVSGDPNQVIEAEDLWTFARNIESRDPNWQLVATETPEEETTQ</sequence>
<feature type="domain" description="Tim44-like" evidence="7">
    <location>
        <begin position="102"/>
        <end position="247"/>
    </location>
</feature>
<feature type="region of interest" description="Disordered" evidence="5">
    <location>
        <begin position="43"/>
        <end position="84"/>
    </location>
</feature>
<dbReference type="InterPro" id="IPR016985">
    <property type="entry name" value="UCP031890_Tim44-rel"/>
</dbReference>
<evidence type="ECO:0000256" key="3">
    <source>
        <dbReference type="ARBA" id="ARBA00022946"/>
    </source>
</evidence>
<comment type="caution">
    <text evidence="8">The sequence shown here is derived from an EMBL/GenBank/DDBJ whole genome shotgun (WGS) entry which is preliminary data.</text>
</comment>
<feature type="transmembrane region" description="Helical" evidence="6">
    <location>
        <begin position="16"/>
        <end position="34"/>
    </location>
</feature>
<keyword evidence="3" id="KW-0809">Transit peptide</keyword>
<evidence type="ECO:0000256" key="5">
    <source>
        <dbReference type="SAM" id="MobiDB-lite"/>
    </source>
</evidence>
<proteinExistence type="inferred from homology"/>
<dbReference type="InterPro" id="IPR007379">
    <property type="entry name" value="Tim44-like_dom"/>
</dbReference>
<keyword evidence="4 6" id="KW-0472">Membrane</keyword>
<dbReference type="InterPro" id="IPR032710">
    <property type="entry name" value="NTF2-like_dom_sf"/>
</dbReference>
<evidence type="ECO:0000256" key="6">
    <source>
        <dbReference type="SAM" id="Phobius"/>
    </source>
</evidence>
<keyword evidence="6" id="KW-0812">Transmembrane</keyword>
<dbReference type="PANTHER" id="PTHR10721">
    <property type="entry name" value="MITOCHONDRIAL IMPORT INNER MEMBRANE TRANSLOCASE SUBUNIT TIM44"/>
    <property type="match status" value="1"/>
</dbReference>
<evidence type="ECO:0000256" key="1">
    <source>
        <dbReference type="ARBA" id="ARBA00004370"/>
    </source>
</evidence>
<evidence type="ECO:0000256" key="2">
    <source>
        <dbReference type="ARBA" id="ARBA00009597"/>
    </source>
</evidence>
<dbReference type="Proteomes" id="UP000076335">
    <property type="component" value="Unassembled WGS sequence"/>
</dbReference>
<comment type="similarity">
    <text evidence="2">Belongs to the Tim44 family.</text>
</comment>
<dbReference type="PIRSF" id="PIRSF031890">
    <property type="entry name" value="UCP031890_transporter_Tim44"/>
    <property type="match status" value="1"/>
</dbReference>
<dbReference type="NCBIfam" id="NF033779">
    <property type="entry name" value="Tim44_TimA_adap"/>
    <property type="match status" value="1"/>
</dbReference>
<dbReference type="GO" id="GO:0030150">
    <property type="term" value="P:protein import into mitochondrial matrix"/>
    <property type="evidence" value="ECO:0007669"/>
    <property type="project" value="TreeGrafter"/>
</dbReference>
<gene>
    <name evidence="8" type="ORF">AUP42_14545</name>
</gene>
<dbReference type="Gene3D" id="3.10.450.240">
    <property type="match status" value="1"/>
</dbReference>
<dbReference type="AlphaFoldDB" id="A0A154L7V3"/>
<feature type="compositionally biased region" description="Basic and acidic residues" evidence="5">
    <location>
        <begin position="43"/>
        <end position="66"/>
    </location>
</feature>
<dbReference type="PANTHER" id="PTHR10721:SF1">
    <property type="entry name" value="MITOCHONDRIAL IMPORT INNER MEMBRANE TRANSLOCASE SUBUNIT TIM44"/>
    <property type="match status" value="1"/>
</dbReference>
<dbReference type="SMART" id="SM00978">
    <property type="entry name" value="Tim44"/>
    <property type="match status" value="1"/>
</dbReference>
<reference evidence="8 9" key="1">
    <citation type="submission" date="2015-12" db="EMBL/GenBank/DDBJ databases">
        <title>Genome sequence of Thalassospira lucentensis MCCC 1A02072.</title>
        <authorList>
            <person name="Lu L."/>
            <person name="Lai Q."/>
            <person name="Shao Z."/>
            <person name="Qian P."/>
        </authorList>
    </citation>
    <scope>NUCLEOTIDE SEQUENCE [LARGE SCALE GENOMIC DNA]</scope>
    <source>
        <strain evidence="8 9">MCCC 1A02072</strain>
    </source>
</reference>
<organism evidence="8 9">
    <name type="scientific">Thalassospira lucentensis</name>
    <dbReference type="NCBI Taxonomy" id="168935"/>
    <lineage>
        <taxon>Bacteria</taxon>
        <taxon>Pseudomonadati</taxon>
        <taxon>Pseudomonadota</taxon>
        <taxon>Alphaproteobacteria</taxon>
        <taxon>Rhodospirillales</taxon>
        <taxon>Thalassospiraceae</taxon>
        <taxon>Thalassospira</taxon>
    </lineage>
</organism>
<name>A0A154L7V3_9PROT</name>
<accession>A0A154L7V3</accession>
<evidence type="ECO:0000313" key="9">
    <source>
        <dbReference type="Proteomes" id="UP000076335"/>
    </source>
</evidence>
<dbReference type="Pfam" id="PF04280">
    <property type="entry name" value="Tim44"/>
    <property type="match status" value="1"/>
</dbReference>
<protein>
    <recommendedName>
        <fullName evidence="7">Tim44-like domain-containing protein</fullName>
    </recommendedName>
</protein>
<dbReference type="GO" id="GO:0016020">
    <property type="term" value="C:membrane"/>
    <property type="evidence" value="ECO:0007669"/>
    <property type="project" value="UniProtKB-SubCell"/>
</dbReference>